<name>A0AA38YA79_9EURO</name>
<evidence type="ECO:0000256" key="2">
    <source>
        <dbReference type="SAM" id="Phobius"/>
    </source>
</evidence>
<feature type="compositionally biased region" description="Basic and acidic residues" evidence="1">
    <location>
        <begin position="17"/>
        <end position="34"/>
    </location>
</feature>
<protein>
    <recommendedName>
        <fullName evidence="3">Acyltransferase 3 domain-containing protein</fullName>
    </recommendedName>
</protein>
<accession>A0AA38YA79</accession>
<sequence>MHYRTKSSLVGYHPSHSQHDAGRGVHVLGSKEGEPSETTSYSSSSSETFHLPTASAYSAMMTRPWDRSGGYLSSWCFAPARMLLSSTSSLLSILTPGEDSDEHNSRPTSKVTSLDGLRGLACLFVFHAHYAYSFSNCLEEAPPEVLSTRFMYQPFISLLWSGIAMVDVFFFISGYVLVSKPLRLLYAHNTSTALSSISSAVFRRAFRLYLPSMAMILIASVMAGLGLFDAGNNFYDMRHDDVKGPQEQPPPRLSSLAAQFYSGLKDCYRLMDNTIPWGKANFPYESEDAARPSGIVYDRHLWTIPVEFRCSMLVFVILLATARIRRKWRLCVQVAFLVNCLFTERYPESLFVAGMLLAEVDTSHRHNHHHTLMNGSVFHHASSSSSHHASKLYADDDRVNTATSVVMTNSRDLLALVMFVPGLYLLSVPPEGPDQYPGYAGLVGMVPDYIWAKDRFVRAVGAVMTTWPVANSPIIARLFTNWFTAYLGQISFALYLVHGSLIKSVWYWLQPRMTGYIHPDPTFPMSKQQFVDLWLSGYVVMVTVVLASAHVFCKVIDERSVAFSQWLAARLSES</sequence>
<evidence type="ECO:0000313" key="4">
    <source>
        <dbReference type="EMBL" id="KAJ9640828.1"/>
    </source>
</evidence>
<evidence type="ECO:0000256" key="1">
    <source>
        <dbReference type="SAM" id="MobiDB-lite"/>
    </source>
</evidence>
<feature type="transmembrane region" description="Helical" evidence="2">
    <location>
        <begin position="155"/>
        <end position="178"/>
    </location>
</feature>
<dbReference type="GO" id="GO:0016747">
    <property type="term" value="F:acyltransferase activity, transferring groups other than amino-acyl groups"/>
    <property type="evidence" value="ECO:0007669"/>
    <property type="project" value="InterPro"/>
</dbReference>
<proteinExistence type="predicted"/>
<evidence type="ECO:0000259" key="3">
    <source>
        <dbReference type="Pfam" id="PF01757"/>
    </source>
</evidence>
<comment type="caution">
    <text evidence="4">The sequence shown here is derived from an EMBL/GenBank/DDBJ whole genome shotgun (WGS) entry which is preliminary data.</text>
</comment>
<keyword evidence="2" id="KW-0812">Transmembrane</keyword>
<dbReference type="Pfam" id="PF01757">
    <property type="entry name" value="Acyl_transf_3"/>
    <property type="match status" value="1"/>
</dbReference>
<dbReference type="InterPro" id="IPR002656">
    <property type="entry name" value="Acyl_transf_3_dom"/>
</dbReference>
<feature type="domain" description="Acyltransferase 3" evidence="3">
    <location>
        <begin position="112"/>
        <end position="547"/>
    </location>
</feature>
<evidence type="ECO:0000313" key="5">
    <source>
        <dbReference type="Proteomes" id="UP001172681"/>
    </source>
</evidence>
<keyword evidence="5" id="KW-1185">Reference proteome</keyword>
<keyword evidence="2" id="KW-1133">Transmembrane helix</keyword>
<feature type="compositionally biased region" description="Low complexity" evidence="1">
    <location>
        <begin position="36"/>
        <end position="48"/>
    </location>
</feature>
<feature type="transmembrane region" description="Helical" evidence="2">
    <location>
        <begin position="530"/>
        <end position="552"/>
    </location>
</feature>
<feature type="transmembrane region" description="Helical" evidence="2">
    <location>
        <begin position="413"/>
        <end position="430"/>
    </location>
</feature>
<dbReference type="InterPro" id="IPR050879">
    <property type="entry name" value="Acyltransferase_3"/>
</dbReference>
<feature type="transmembrane region" description="Helical" evidence="2">
    <location>
        <begin position="301"/>
        <end position="320"/>
    </location>
</feature>
<feature type="transmembrane region" description="Helical" evidence="2">
    <location>
        <begin position="208"/>
        <end position="228"/>
    </location>
</feature>
<dbReference type="Proteomes" id="UP001172681">
    <property type="component" value="Unassembled WGS sequence"/>
</dbReference>
<feature type="transmembrane region" description="Helical" evidence="2">
    <location>
        <begin position="486"/>
        <end position="509"/>
    </location>
</feature>
<keyword evidence="2" id="KW-0472">Membrane</keyword>
<gene>
    <name evidence="4" type="ORF">H2204_003117</name>
</gene>
<dbReference type="PANTHER" id="PTHR23028">
    <property type="entry name" value="ACETYLTRANSFERASE"/>
    <property type="match status" value="1"/>
</dbReference>
<dbReference type="EMBL" id="JAPDRN010000013">
    <property type="protein sequence ID" value="KAJ9640828.1"/>
    <property type="molecule type" value="Genomic_DNA"/>
</dbReference>
<reference evidence="4" key="1">
    <citation type="submission" date="2022-10" db="EMBL/GenBank/DDBJ databases">
        <title>Culturing micro-colonial fungi from biological soil crusts in the Mojave desert and describing Neophaeococcomyces mojavensis, and introducing the new genera and species Taxawa tesnikishii.</title>
        <authorList>
            <person name="Kurbessoian T."/>
            <person name="Stajich J.E."/>
        </authorList>
    </citation>
    <scope>NUCLEOTIDE SEQUENCE</scope>
    <source>
        <strain evidence="4">TK_35</strain>
    </source>
</reference>
<feature type="region of interest" description="Disordered" evidence="1">
    <location>
        <begin position="1"/>
        <end position="48"/>
    </location>
</feature>
<organism evidence="4 5">
    <name type="scientific">Knufia peltigerae</name>
    <dbReference type="NCBI Taxonomy" id="1002370"/>
    <lineage>
        <taxon>Eukaryota</taxon>
        <taxon>Fungi</taxon>
        <taxon>Dikarya</taxon>
        <taxon>Ascomycota</taxon>
        <taxon>Pezizomycotina</taxon>
        <taxon>Eurotiomycetes</taxon>
        <taxon>Chaetothyriomycetidae</taxon>
        <taxon>Chaetothyriales</taxon>
        <taxon>Trichomeriaceae</taxon>
        <taxon>Knufia</taxon>
    </lineage>
</organism>
<dbReference type="PANTHER" id="PTHR23028:SF134">
    <property type="entry name" value="PUTATIVE (AFU_ORTHOLOGUE AFUA_4G08520)-RELATED"/>
    <property type="match status" value="1"/>
</dbReference>
<dbReference type="AlphaFoldDB" id="A0AA38YA79"/>